<sequence length="334" mass="37153">MNKIYLMVLSLVLVNPAYAFDNNQLPKVEKLVVTKGMNKQQVNQMVLTARKYAAFWNTGIEKYAKQALADDFIDLNLPQGRQQGKQGPLDASKWFRGVVPNLSAGIKELIISENKAVLQLEFTGNFTGKFHNIIGRGQKIKFSAVDIYAIQNGKIQTNWHLEDNQTLMKQLTEYPSTKRFKLSSNTVKEGGDITADQYWNNFGCTGKNRRPDLSWTGVPKNTRSLAISFYDKDAPTGSGFWHWTAYNIPVNVGNINPNSLPQGAVEANTDMGKPGYFGPCPPVGRTHNYVFTLHALDTEKLTPPTGATSALVRFFINQHTIAKATLSVIAGPRK</sequence>
<dbReference type="CDD" id="cd00865">
    <property type="entry name" value="PEBP_bact_arch"/>
    <property type="match status" value="1"/>
</dbReference>
<accession>A0A1W1E0A3</accession>
<dbReference type="Gene3D" id="3.10.450.50">
    <property type="match status" value="1"/>
</dbReference>
<dbReference type="Pfam" id="PF01161">
    <property type="entry name" value="PBP"/>
    <property type="match status" value="1"/>
</dbReference>
<proteinExistence type="predicted"/>
<dbReference type="NCBIfam" id="TIGR00481">
    <property type="entry name" value="YbhB/YbcL family Raf kinase inhibitor-like protein"/>
    <property type="match status" value="1"/>
</dbReference>
<gene>
    <name evidence="1" type="ORF">MNB_SUP05-SYMBIONT-4-204</name>
</gene>
<dbReference type="EMBL" id="FPHY01000186">
    <property type="protein sequence ID" value="SFV87307.1"/>
    <property type="molecule type" value="Genomic_DNA"/>
</dbReference>
<dbReference type="Gene3D" id="3.90.280.10">
    <property type="entry name" value="PEBP-like"/>
    <property type="match status" value="1"/>
</dbReference>
<dbReference type="InterPro" id="IPR036610">
    <property type="entry name" value="PEBP-like_sf"/>
</dbReference>
<dbReference type="Pfam" id="PF07366">
    <property type="entry name" value="SnoaL"/>
    <property type="match status" value="1"/>
</dbReference>
<evidence type="ECO:0000313" key="1">
    <source>
        <dbReference type="EMBL" id="SFV87307.1"/>
    </source>
</evidence>
<reference evidence="1" key="1">
    <citation type="submission" date="2016-10" db="EMBL/GenBank/DDBJ databases">
        <authorList>
            <person name="de Groot N.N."/>
        </authorList>
    </citation>
    <scope>NUCLEOTIDE SEQUENCE</scope>
</reference>
<dbReference type="GO" id="GO:0030638">
    <property type="term" value="P:polyketide metabolic process"/>
    <property type="evidence" value="ECO:0007669"/>
    <property type="project" value="InterPro"/>
</dbReference>
<dbReference type="PANTHER" id="PTHR30289">
    <property type="entry name" value="UNCHARACTERIZED PROTEIN YBCL-RELATED"/>
    <property type="match status" value="1"/>
</dbReference>
<dbReference type="PANTHER" id="PTHR30289:SF1">
    <property type="entry name" value="PEBP (PHOSPHATIDYLETHANOLAMINE-BINDING PROTEIN) FAMILY PROTEIN"/>
    <property type="match status" value="1"/>
</dbReference>
<dbReference type="InterPro" id="IPR009959">
    <property type="entry name" value="Cyclase_SnoaL-like"/>
</dbReference>
<dbReference type="SUPFAM" id="SSF49777">
    <property type="entry name" value="PEBP-like"/>
    <property type="match status" value="1"/>
</dbReference>
<organism evidence="1">
    <name type="scientific">hydrothermal vent metagenome</name>
    <dbReference type="NCBI Taxonomy" id="652676"/>
    <lineage>
        <taxon>unclassified sequences</taxon>
        <taxon>metagenomes</taxon>
        <taxon>ecological metagenomes</taxon>
    </lineage>
</organism>
<dbReference type="InterPro" id="IPR008914">
    <property type="entry name" value="PEBP"/>
</dbReference>
<protein>
    <submittedName>
        <fullName evidence="1">UPF0098 protein ybcL</fullName>
    </submittedName>
</protein>
<dbReference type="AlphaFoldDB" id="A0A1W1E0A3"/>
<dbReference type="InterPro" id="IPR005247">
    <property type="entry name" value="YbhB_YbcL/LppC-like"/>
</dbReference>
<dbReference type="SUPFAM" id="SSF54427">
    <property type="entry name" value="NTF2-like"/>
    <property type="match status" value="1"/>
</dbReference>
<dbReference type="InterPro" id="IPR032710">
    <property type="entry name" value="NTF2-like_dom_sf"/>
</dbReference>
<name>A0A1W1E0A3_9ZZZZ</name>